<proteinExistence type="inferred from homology"/>
<evidence type="ECO:0000256" key="9">
    <source>
        <dbReference type="HAMAP-Rule" id="MF_00415"/>
    </source>
</evidence>
<accession>A0ABY6DUW5</accession>
<keyword evidence="11" id="KW-0282">Flagellum</keyword>
<evidence type="ECO:0000256" key="7">
    <source>
        <dbReference type="ARBA" id="ARBA00023143"/>
    </source>
</evidence>
<dbReference type="PRINTS" id="PR01008">
    <property type="entry name" value="FLGLRINGFLGH"/>
</dbReference>
<keyword evidence="11" id="KW-0969">Cilium</keyword>
<name>A0ABY6DUW5_9NEIS</name>
<comment type="function">
    <text evidence="1 9">Assembles around the rod to form the L-ring and probably protects the motor/basal body from shearing forces during rotation.</text>
</comment>
<dbReference type="HAMAP" id="MF_00415">
    <property type="entry name" value="FlgH"/>
    <property type="match status" value="1"/>
</dbReference>
<evidence type="ECO:0000256" key="8">
    <source>
        <dbReference type="ARBA" id="ARBA00023237"/>
    </source>
</evidence>
<comment type="subcellular location">
    <subcellularLocation>
        <location evidence="9">Cell outer membrane</location>
        <topology evidence="9">Lipid-anchor</topology>
    </subcellularLocation>
    <subcellularLocation>
        <location evidence="9">Bacterial flagellum basal body</location>
    </subcellularLocation>
    <subcellularLocation>
        <location evidence="2">Membrane</location>
    </subcellularLocation>
</comment>
<comment type="similarity">
    <text evidence="3 9">Belongs to the FlgH family.</text>
</comment>
<dbReference type="PROSITE" id="PS51257">
    <property type="entry name" value="PROKAR_LIPOPROTEIN"/>
    <property type="match status" value="1"/>
</dbReference>
<comment type="subunit">
    <text evidence="4 9">The basal body constitutes a major portion of the flagellar organelle and consists of four rings (L,P,S, and M) mounted on a central rod.</text>
</comment>
<keyword evidence="7 9" id="KW-0975">Bacterial flagellum</keyword>
<gene>
    <name evidence="9" type="primary">flgH</name>
    <name evidence="11" type="ORF">N8I74_08400</name>
</gene>
<feature type="signal peptide" evidence="10">
    <location>
        <begin position="1"/>
        <end position="17"/>
    </location>
</feature>
<evidence type="ECO:0000256" key="4">
    <source>
        <dbReference type="ARBA" id="ARBA00011439"/>
    </source>
</evidence>
<evidence type="ECO:0000256" key="10">
    <source>
        <dbReference type="SAM" id="SignalP"/>
    </source>
</evidence>
<dbReference type="EMBL" id="CP106753">
    <property type="protein sequence ID" value="UXY17306.1"/>
    <property type="molecule type" value="Genomic_DNA"/>
</dbReference>
<feature type="chain" id="PRO_5047115711" description="Flagellar L-ring protein" evidence="10">
    <location>
        <begin position="18"/>
        <end position="224"/>
    </location>
</feature>
<keyword evidence="9" id="KW-0449">Lipoprotein</keyword>
<evidence type="ECO:0000256" key="5">
    <source>
        <dbReference type="ARBA" id="ARBA00022729"/>
    </source>
</evidence>
<dbReference type="RefSeq" id="WP_263126735.1">
    <property type="nucleotide sequence ID" value="NZ_CP106753.1"/>
</dbReference>
<keyword evidence="5 9" id="KW-0732">Signal</keyword>
<dbReference type="PANTHER" id="PTHR34933">
    <property type="entry name" value="FLAGELLAR L-RING PROTEIN"/>
    <property type="match status" value="1"/>
</dbReference>
<keyword evidence="8 9" id="KW-0998">Cell outer membrane</keyword>
<dbReference type="InterPro" id="IPR000527">
    <property type="entry name" value="Flag_Lring"/>
</dbReference>
<keyword evidence="12" id="KW-1185">Reference proteome</keyword>
<keyword evidence="6 9" id="KW-0472">Membrane</keyword>
<keyword evidence="11" id="KW-0966">Cell projection</keyword>
<sequence length="224" mass="23822">MKHLGVALLAALLTACAMEPKSIVTQPTTTRPTAPLQASQNQGAIFQAGSARMLLEERVARHIGDLLTINVQENLSATNTSNSSADRTGELNYGTSGNLPFIPPSIEKYLVRPVEVTANSNNTFSGKGSTTNSNNFAGTIAVTVVDVLPNGNLVVGGDRQIAVNGQVNTLRFTGVVNPFDIQTGNTVSSTKVADARIEQVGRGYIADAQTMGWLQRFFLNVMPF</sequence>
<evidence type="ECO:0000313" key="11">
    <source>
        <dbReference type="EMBL" id="UXY17306.1"/>
    </source>
</evidence>
<dbReference type="PANTHER" id="PTHR34933:SF3">
    <property type="entry name" value="FLAGELLAR L-RING PROTEIN"/>
    <property type="match status" value="1"/>
</dbReference>
<evidence type="ECO:0000313" key="12">
    <source>
        <dbReference type="Proteomes" id="UP001061302"/>
    </source>
</evidence>
<evidence type="ECO:0000256" key="3">
    <source>
        <dbReference type="ARBA" id="ARBA00006929"/>
    </source>
</evidence>
<dbReference type="Pfam" id="PF02107">
    <property type="entry name" value="FlgH"/>
    <property type="match status" value="1"/>
</dbReference>
<evidence type="ECO:0000256" key="6">
    <source>
        <dbReference type="ARBA" id="ARBA00023136"/>
    </source>
</evidence>
<organism evidence="11 12">
    <name type="scientific">Chitiniphilus purpureus</name>
    <dbReference type="NCBI Taxonomy" id="2981137"/>
    <lineage>
        <taxon>Bacteria</taxon>
        <taxon>Pseudomonadati</taxon>
        <taxon>Pseudomonadota</taxon>
        <taxon>Betaproteobacteria</taxon>
        <taxon>Neisseriales</taxon>
        <taxon>Chitinibacteraceae</taxon>
        <taxon>Chitiniphilus</taxon>
    </lineage>
</organism>
<evidence type="ECO:0000256" key="2">
    <source>
        <dbReference type="ARBA" id="ARBA00004370"/>
    </source>
</evidence>
<evidence type="ECO:0000256" key="1">
    <source>
        <dbReference type="ARBA" id="ARBA00002591"/>
    </source>
</evidence>
<dbReference type="Proteomes" id="UP001061302">
    <property type="component" value="Chromosome"/>
</dbReference>
<reference evidence="11" key="1">
    <citation type="submission" date="2022-10" db="EMBL/GenBank/DDBJ databases">
        <title>Chitiniphilus purpureus sp. nov., a novel chitin-degrading bacterium isolated from crawfish pond sediment.</title>
        <authorList>
            <person name="Li K."/>
        </authorList>
    </citation>
    <scope>NUCLEOTIDE SEQUENCE</scope>
    <source>
        <strain evidence="11">CD1</strain>
    </source>
</reference>
<protein>
    <recommendedName>
        <fullName evidence="9">Flagellar L-ring protein</fullName>
    </recommendedName>
    <alternativeName>
        <fullName evidence="9">Basal body L-ring protein</fullName>
    </alternativeName>
</protein>